<feature type="signal peptide" evidence="1">
    <location>
        <begin position="1"/>
        <end position="20"/>
    </location>
</feature>
<protein>
    <recommendedName>
        <fullName evidence="4">Outer membrane lipoprotein carrier protein LolA</fullName>
    </recommendedName>
</protein>
<dbReference type="EMBL" id="PIUM01000010">
    <property type="protein sequence ID" value="PKU24596.1"/>
    <property type="molecule type" value="Genomic_DNA"/>
</dbReference>
<dbReference type="AlphaFoldDB" id="A0A2N3PW10"/>
<dbReference type="Proteomes" id="UP000233293">
    <property type="component" value="Unassembled WGS sequence"/>
</dbReference>
<dbReference type="RefSeq" id="WP_101250632.1">
    <property type="nucleotide sequence ID" value="NZ_PIUM01000010.1"/>
</dbReference>
<keyword evidence="3" id="KW-1185">Reference proteome</keyword>
<accession>A0A2N3PW10</accession>
<organism evidence="2 3">
    <name type="scientific">Telmatospirillum siberiense</name>
    <dbReference type="NCBI Taxonomy" id="382514"/>
    <lineage>
        <taxon>Bacteria</taxon>
        <taxon>Pseudomonadati</taxon>
        <taxon>Pseudomonadota</taxon>
        <taxon>Alphaproteobacteria</taxon>
        <taxon>Rhodospirillales</taxon>
        <taxon>Rhodospirillaceae</taxon>
        <taxon>Telmatospirillum</taxon>
    </lineage>
</organism>
<dbReference type="InterPro" id="IPR004564">
    <property type="entry name" value="OM_lipoprot_carrier_LolA-like"/>
</dbReference>
<evidence type="ECO:0000313" key="3">
    <source>
        <dbReference type="Proteomes" id="UP000233293"/>
    </source>
</evidence>
<dbReference type="OrthoDB" id="5700849at2"/>
<comment type="caution">
    <text evidence="2">The sequence shown here is derived from an EMBL/GenBank/DDBJ whole genome shotgun (WGS) entry which is preliminary data.</text>
</comment>
<reference evidence="3" key="1">
    <citation type="submission" date="2017-12" db="EMBL/GenBank/DDBJ databases">
        <title>Draft genome sequence of Telmatospirillum siberiense 26-4b1T, an acidotolerant peatland alphaproteobacterium potentially involved in sulfur cycling.</title>
        <authorList>
            <person name="Hausmann B."/>
            <person name="Pjevac P."/>
            <person name="Schreck K."/>
            <person name="Herbold C.W."/>
            <person name="Daims H."/>
            <person name="Wagner M."/>
            <person name="Pester M."/>
            <person name="Loy A."/>
        </authorList>
    </citation>
    <scope>NUCLEOTIDE SEQUENCE [LARGE SCALE GENOMIC DNA]</scope>
    <source>
        <strain evidence="3">26-4b1</strain>
    </source>
</reference>
<feature type="chain" id="PRO_5014846348" description="Outer membrane lipoprotein carrier protein LolA" evidence="1">
    <location>
        <begin position="21"/>
        <end position="204"/>
    </location>
</feature>
<name>A0A2N3PW10_9PROT</name>
<evidence type="ECO:0000256" key="1">
    <source>
        <dbReference type="SAM" id="SignalP"/>
    </source>
</evidence>
<evidence type="ECO:0008006" key="4">
    <source>
        <dbReference type="Google" id="ProtNLM"/>
    </source>
</evidence>
<dbReference type="Gene3D" id="2.50.20.10">
    <property type="entry name" value="Lipoprotein localisation LolA/LolB/LppX"/>
    <property type="match status" value="1"/>
</dbReference>
<dbReference type="Pfam" id="PF19574">
    <property type="entry name" value="LolA_3"/>
    <property type="match status" value="1"/>
</dbReference>
<proteinExistence type="predicted"/>
<gene>
    <name evidence="2" type="ORF">CWS72_10880</name>
</gene>
<keyword evidence="1" id="KW-0732">Signal</keyword>
<evidence type="ECO:0000313" key="2">
    <source>
        <dbReference type="EMBL" id="PKU24596.1"/>
    </source>
</evidence>
<sequence length="204" mass="22263">MRRLLVLLLIVLAPLSPAWSAGPSQTMEPGQVLRGRFVQERHLSGFGAPLRTEGRFVLVPGRGLIWQAETPFAVTTVITAAGLVQTAGGTETMRLPSARLPFLSRLYDMLGGVLGGDWRAMESDFATTRSGDDGNWRMELVPRRAPDQVSMPFRSIVAKGGRFLDEVVLAKADSEDFDRLSFLDQSLSRDSLTGAEASLLDSSR</sequence>